<accession>A0A0A1WDM1</accession>
<dbReference type="PIRSF" id="PIRSF000862">
    <property type="entry name" value="Steryl_ester_lip"/>
    <property type="match status" value="1"/>
</dbReference>
<organism evidence="6">
    <name type="scientific">Echis coloratus</name>
    <name type="common">Carpet viper</name>
    <dbReference type="NCBI Taxonomy" id="64175"/>
    <lineage>
        <taxon>Eukaryota</taxon>
        <taxon>Metazoa</taxon>
        <taxon>Chordata</taxon>
        <taxon>Craniata</taxon>
        <taxon>Vertebrata</taxon>
        <taxon>Euteleostomi</taxon>
        <taxon>Lepidosauria</taxon>
        <taxon>Squamata</taxon>
        <taxon>Bifurcata</taxon>
        <taxon>Unidentata</taxon>
        <taxon>Episquamata</taxon>
        <taxon>Toxicofera</taxon>
        <taxon>Serpentes</taxon>
        <taxon>Colubroidea</taxon>
        <taxon>Viperidae</taxon>
        <taxon>Viperinae</taxon>
        <taxon>Echis</taxon>
    </lineage>
</organism>
<feature type="active site" description="Nucleophile" evidence="3">
    <location>
        <position position="171"/>
    </location>
</feature>
<keyword evidence="2" id="KW-0378">Hydrolase</keyword>
<dbReference type="AlphaFoldDB" id="A0A0A1WDM1"/>
<comment type="similarity">
    <text evidence="1 2">Belongs to the AB hydrolase superfamily. Lipase family.</text>
</comment>
<keyword evidence="4" id="KW-0732">Signal</keyword>
<dbReference type="PANTHER" id="PTHR11005">
    <property type="entry name" value="LYSOSOMAL ACID LIPASE-RELATED"/>
    <property type="match status" value="1"/>
</dbReference>
<sequence length="394" mass="45676">MWLVWGVICLIQQAVTSEKSINGRNWNPEHLMNISEIIQHWGYPSEEHEILTSDGYYLKANRIPNGIHSPEKTGPKPAVLLVSGFVTEGRSWLINLPRNSLGFVLADAGYDVWIINNRGTTWSRRHQNLTIDQEEFWNFSFHEMAIYDIPATINFILHKTKQDSLYYIGHSQGASLGLITFSAFPQLAQKTKLLICLAPPYTLKDLKGIAKYILGLPYKAKQYLWGKKDFCLLSNRAKNFNAYLCSYPEINKICIQIIFCAAGFNQNNLNESRANLFLGTYPDFDSVKTLFHWTQIFESNEFKHFDFGNQNKAVYNMTKPPFYKIEDITVPTAVWNGGNDFIVTPEDINHLLQRLTNLVFHKYIPRWGHADFIWGLDLPKYLYEDIFHLMQKYK</sequence>
<dbReference type="InterPro" id="IPR025483">
    <property type="entry name" value="Lipase_euk"/>
</dbReference>
<evidence type="ECO:0000256" key="4">
    <source>
        <dbReference type="SAM" id="SignalP"/>
    </source>
</evidence>
<keyword evidence="2" id="KW-0442">Lipid degradation</keyword>
<feature type="active site" description="Charge relay system" evidence="3">
    <location>
        <position position="369"/>
    </location>
</feature>
<evidence type="ECO:0000259" key="5">
    <source>
        <dbReference type="Pfam" id="PF04083"/>
    </source>
</evidence>
<evidence type="ECO:0000256" key="1">
    <source>
        <dbReference type="ARBA" id="ARBA00010701"/>
    </source>
</evidence>
<evidence type="ECO:0000256" key="2">
    <source>
        <dbReference type="PIRNR" id="PIRNR000862"/>
    </source>
</evidence>
<evidence type="ECO:0000313" key="6">
    <source>
        <dbReference type="EMBL" id="JAC96564.1"/>
    </source>
</evidence>
<dbReference type="InterPro" id="IPR006693">
    <property type="entry name" value="AB_hydrolase_lipase"/>
</dbReference>
<feature type="domain" description="Partial AB-hydrolase lipase" evidence="5">
    <location>
        <begin position="34"/>
        <end position="96"/>
    </location>
</feature>
<dbReference type="Gene3D" id="3.40.50.1820">
    <property type="entry name" value="alpha/beta hydrolase"/>
    <property type="match status" value="1"/>
</dbReference>
<reference evidence="6" key="1">
    <citation type="journal article" date="2014" name="Toxicon">
        <title>Testing the Toxicofera: comparative transcriptomics casts doubt on the single, early evolution of the reptile venom system.</title>
        <authorList>
            <person name="Hargreaves A.D."/>
            <person name="Swain M.T."/>
            <person name="Logan D.W."/>
            <person name="Mulley J.F."/>
        </authorList>
    </citation>
    <scope>NUCLEOTIDE SEQUENCE</scope>
</reference>
<dbReference type="InterPro" id="IPR029058">
    <property type="entry name" value="AB_hydrolase_fold"/>
</dbReference>
<dbReference type="SUPFAM" id="SSF53474">
    <property type="entry name" value="alpha/beta-Hydrolases"/>
    <property type="match status" value="1"/>
</dbReference>
<feature type="active site" description="Charge relay system" evidence="3">
    <location>
        <position position="340"/>
    </location>
</feature>
<dbReference type="FunFam" id="3.40.50.1820:FF:000012">
    <property type="entry name" value="Lipase"/>
    <property type="match status" value="1"/>
</dbReference>
<dbReference type="GO" id="GO:0016788">
    <property type="term" value="F:hydrolase activity, acting on ester bonds"/>
    <property type="evidence" value="ECO:0007669"/>
    <property type="project" value="InterPro"/>
</dbReference>
<dbReference type="GO" id="GO:0016042">
    <property type="term" value="P:lipid catabolic process"/>
    <property type="evidence" value="ECO:0007669"/>
    <property type="project" value="UniProtKB-KW"/>
</dbReference>
<evidence type="ECO:0000256" key="3">
    <source>
        <dbReference type="PIRSR" id="PIRSR000862-1"/>
    </source>
</evidence>
<name>A0A0A1WDM1_ECHCO</name>
<feature type="signal peptide" evidence="4">
    <location>
        <begin position="1"/>
        <end position="17"/>
    </location>
</feature>
<proteinExistence type="evidence at transcript level"/>
<protein>
    <recommendedName>
        <fullName evidence="2">Lipase</fullName>
    </recommendedName>
</protein>
<keyword evidence="2" id="KW-0443">Lipid metabolism</keyword>
<dbReference type="Pfam" id="PF04083">
    <property type="entry name" value="Abhydro_lipase"/>
    <property type="match status" value="1"/>
</dbReference>
<feature type="chain" id="PRO_5001982387" description="Lipase" evidence="4">
    <location>
        <begin position="18"/>
        <end position="394"/>
    </location>
</feature>
<dbReference type="EMBL" id="GBUG01000068">
    <property type="protein sequence ID" value="JAC96564.1"/>
    <property type="molecule type" value="mRNA"/>
</dbReference>